<dbReference type="OrthoDB" id="5488006at2"/>
<organism evidence="2 3">
    <name type="scientific">Chondromyces crocatus</name>
    <dbReference type="NCBI Taxonomy" id="52"/>
    <lineage>
        <taxon>Bacteria</taxon>
        <taxon>Pseudomonadati</taxon>
        <taxon>Myxococcota</taxon>
        <taxon>Polyangia</taxon>
        <taxon>Polyangiales</taxon>
        <taxon>Polyangiaceae</taxon>
        <taxon>Chondromyces</taxon>
    </lineage>
</organism>
<dbReference type="EMBL" id="CP012159">
    <property type="protein sequence ID" value="AKT40100.1"/>
    <property type="molecule type" value="Genomic_DNA"/>
</dbReference>
<proteinExistence type="predicted"/>
<dbReference type="KEGG" id="ccro:CMC5_042530"/>
<keyword evidence="3" id="KW-1185">Reference proteome</keyword>
<keyword evidence="1" id="KW-0732">Signal</keyword>
<evidence type="ECO:0000313" key="3">
    <source>
        <dbReference type="Proteomes" id="UP000067626"/>
    </source>
</evidence>
<name>A0A0K1EGW7_CHOCO</name>
<dbReference type="SUPFAM" id="SSF53850">
    <property type="entry name" value="Periplasmic binding protein-like II"/>
    <property type="match status" value="1"/>
</dbReference>
<evidence type="ECO:0000256" key="1">
    <source>
        <dbReference type="SAM" id="SignalP"/>
    </source>
</evidence>
<evidence type="ECO:0008006" key="4">
    <source>
        <dbReference type="Google" id="ProtNLM"/>
    </source>
</evidence>
<protein>
    <recommendedName>
        <fullName evidence="4">PBP domain-containing protein</fullName>
    </recommendedName>
</protein>
<reference evidence="2 3" key="1">
    <citation type="submission" date="2015-07" db="EMBL/GenBank/DDBJ databases">
        <title>Genome analysis of myxobacterium Chondromyces crocatus Cm c5 reveals a high potential for natural compound synthesis and the genetic basis for the loss of fruiting body formation.</title>
        <authorList>
            <person name="Zaburannyi N."/>
            <person name="Bunk B."/>
            <person name="Maier J."/>
            <person name="Overmann J."/>
            <person name="Mueller R."/>
        </authorList>
    </citation>
    <scope>NUCLEOTIDE SEQUENCE [LARGE SCALE GENOMIC DNA]</scope>
    <source>
        <strain evidence="2 3">Cm c5</strain>
    </source>
</reference>
<feature type="chain" id="PRO_5005459424" description="PBP domain-containing protein" evidence="1">
    <location>
        <begin position="27"/>
        <end position="396"/>
    </location>
</feature>
<dbReference type="RefSeq" id="WP_050432080.1">
    <property type="nucleotide sequence ID" value="NZ_CP012159.1"/>
</dbReference>
<feature type="signal peptide" evidence="1">
    <location>
        <begin position="1"/>
        <end position="26"/>
    </location>
</feature>
<sequence length="396" mass="41079">MVHRPRAPRRLGVAVMAALTIGTVNAAALAADCATLPSPIYGIGGSAPRPLFARLGQALSQATPPETFIYQAPGACHGPNYVIAGTRITGTASYWDAAGVEQTCDLPLTGANVDVGVANTFADNCPGIDALPQNVGDFQGPVNPFVFIVPKASSQTTISAAAAYFVYGFGETGQAQPWVDESQIIKRDPNSAAAIIIALAIGVPVERLKGVDALTNPNTVLLVSGSPAPERAIGFVSGEVAEANASVINVLAYQHSDQSCGYWPSSTATGFDKRNVRDGHYPLWGALHFFTRLGSNGAPTNPAAARLIGYFTGALPPPSGVDVPAITIAAGSIPSCAMRVQRDRDVGPLASFAPEDPCGCYFERVATGATTCQACTDSSECPDSAPACRRGYCEDY</sequence>
<evidence type="ECO:0000313" key="2">
    <source>
        <dbReference type="EMBL" id="AKT40100.1"/>
    </source>
</evidence>
<gene>
    <name evidence="2" type="ORF">CMC5_042530</name>
</gene>
<dbReference type="AlphaFoldDB" id="A0A0K1EGW7"/>
<accession>A0A0K1EGW7</accession>
<dbReference type="Proteomes" id="UP000067626">
    <property type="component" value="Chromosome"/>
</dbReference>